<feature type="transmembrane region" description="Helical" evidence="2">
    <location>
        <begin position="95"/>
        <end position="115"/>
    </location>
</feature>
<feature type="region of interest" description="Disordered" evidence="1">
    <location>
        <begin position="124"/>
        <end position="333"/>
    </location>
</feature>
<dbReference type="OrthoDB" id="116459at2"/>
<dbReference type="AlphaFoldDB" id="A0A2S8SXB8"/>
<evidence type="ECO:0000256" key="1">
    <source>
        <dbReference type="SAM" id="MobiDB-lite"/>
    </source>
</evidence>
<feature type="domain" description="Putative zinc-finger" evidence="3">
    <location>
        <begin position="4"/>
        <end position="38"/>
    </location>
</feature>
<feature type="compositionally biased region" description="Polar residues" evidence="1">
    <location>
        <begin position="316"/>
        <end position="333"/>
    </location>
</feature>
<reference evidence="4 5" key="1">
    <citation type="journal article" date="2018" name="Syst. Appl. Microbiol.">
        <title>Abditibacterium utsteinense sp. nov., the first cultivated member of candidate phylum FBP, isolated from ice-free Antarctic soil samples.</title>
        <authorList>
            <person name="Tahon G."/>
            <person name="Tytgat B."/>
            <person name="Lebbe L."/>
            <person name="Carlier A."/>
            <person name="Willems A."/>
        </authorList>
    </citation>
    <scope>NUCLEOTIDE SEQUENCE [LARGE SCALE GENOMIC DNA]</scope>
    <source>
        <strain evidence="4 5">LMG 29911</strain>
    </source>
</reference>
<dbReference type="Gene3D" id="1.10.10.1320">
    <property type="entry name" value="Anti-sigma factor, zinc-finger domain"/>
    <property type="match status" value="1"/>
</dbReference>
<dbReference type="InterPro" id="IPR041916">
    <property type="entry name" value="Anti_sigma_zinc_sf"/>
</dbReference>
<evidence type="ECO:0000259" key="3">
    <source>
        <dbReference type="Pfam" id="PF13490"/>
    </source>
</evidence>
<evidence type="ECO:0000313" key="5">
    <source>
        <dbReference type="Proteomes" id="UP000237684"/>
    </source>
</evidence>
<feature type="compositionally biased region" description="Polar residues" evidence="1">
    <location>
        <begin position="228"/>
        <end position="237"/>
    </location>
</feature>
<keyword evidence="2" id="KW-0472">Membrane</keyword>
<dbReference type="InParanoid" id="A0A2S8SXB8"/>
<name>A0A2S8SXB8_9BACT</name>
<dbReference type="RefSeq" id="WP_105482182.1">
    <property type="nucleotide sequence ID" value="NZ_NIGF01000001.1"/>
</dbReference>
<accession>A0A2S8SXB8</accession>
<proteinExistence type="predicted"/>
<keyword evidence="5" id="KW-1185">Reference proteome</keyword>
<dbReference type="Proteomes" id="UP000237684">
    <property type="component" value="Unassembled WGS sequence"/>
</dbReference>
<protein>
    <submittedName>
        <fullName evidence="4">Transmembrane transcriptional regulator (Anti-sigma factor RsiW)</fullName>
    </submittedName>
</protein>
<dbReference type="Pfam" id="PF13490">
    <property type="entry name" value="zf-HC2"/>
    <property type="match status" value="1"/>
</dbReference>
<gene>
    <name evidence="4" type="ORF">B1R32_101189</name>
</gene>
<organism evidence="4 5">
    <name type="scientific">Abditibacterium utsteinense</name>
    <dbReference type="NCBI Taxonomy" id="1960156"/>
    <lineage>
        <taxon>Bacteria</taxon>
        <taxon>Pseudomonadati</taxon>
        <taxon>Abditibacteriota</taxon>
        <taxon>Abditibacteriia</taxon>
        <taxon>Abditibacteriales</taxon>
        <taxon>Abditibacteriaceae</taxon>
        <taxon>Abditibacterium</taxon>
    </lineage>
</organism>
<feature type="compositionally biased region" description="Basic and acidic residues" evidence="1">
    <location>
        <begin position="157"/>
        <end position="175"/>
    </location>
</feature>
<keyword evidence="2" id="KW-1133">Transmembrane helix</keyword>
<sequence length="543" mass="58400">MISCSHCRQKISEFLDEALQPNEREAVAAHLKTCAACAQVARELGNLRSALRETPPVAAPTFLRQNVRAALQNEAKSRLAQPQTKPIFGWLPPQFAWTGTLAFAALTLILLARPFSQITDFQSPQNPVLSSTTGKNQRQTSPSVQRKTAPATTLQKSEPRPEQSRIEQSRTERPQLEFSPQPRMALPQDAEVSRPQLPRKSRPAPRRDAPVSGMASPLSDKPTKNDVPATNQDSANGTMVRKPQFPTQAAGKMAARRQDSTPNLPGIALSRPAPAPTSTSSVLKQSETPPFSAQATPGNSRVLVAPAPATAREKAQNQAQANPASTNTLRQSAPQIRKSVLRESAPAMARVAAPQFSLALRVMPFTSAGDSPPLRQVIPPVAPPAPVEGFTKNGDSLNGRARSGFNASGSLFAKKSARALDAPGPLAIPAPQQEALKSRDFTSQSVFIAPTAARRFRLQIESTRTVKNAQVRLELPPSLRLLWPASKVLWRGDFAANKAVDVEFSLGAGHGQEEISVILEQKSGGAQSRLLQTQTLVLPASSE</sequence>
<dbReference type="EMBL" id="NIGF01000001">
    <property type="protein sequence ID" value="PQV65447.1"/>
    <property type="molecule type" value="Genomic_DNA"/>
</dbReference>
<evidence type="ECO:0000256" key="2">
    <source>
        <dbReference type="SAM" id="Phobius"/>
    </source>
</evidence>
<comment type="caution">
    <text evidence="4">The sequence shown here is derived from an EMBL/GenBank/DDBJ whole genome shotgun (WGS) entry which is preliminary data.</text>
</comment>
<keyword evidence="2 4" id="KW-0812">Transmembrane</keyword>
<evidence type="ECO:0000313" key="4">
    <source>
        <dbReference type="EMBL" id="PQV65447.1"/>
    </source>
</evidence>
<feature type="compositionally biased region" description="Polar residues" evidence="1">
    <location>
        <begin position="124"/>
        <end position="156"/>
    </location>
</feature>
<dbReference type="InterPro" id="IPR027383">
    <property type="entry name" value="Znf_put"/>
</dbReference>
<feature type="compositionally biased region" description="Polar residues" evidence="1">
    <location>
        <begin position="282"/>
        <end position="299"/>
    </location>
</feature>